<keyword evidence="1" id="KW-0067">ATP-binding</keyword>
<comment type="catalytic activity">
    <reaction evidence="1">
        <text>L-glutamyl-tRNA(Gln) + L-glutamine + ATP + H2O = L-glutaminyl-tRNA(Gln) + L-glutamate + ADP + phosphate + H(+)</text>
        <dbReference type="Rhea" id="RHEA:17521"/>
        <dbReference type="Rhea" id="RHEA-COMP:9681"/>
        <dbReference type="Rhea" id="RHEA-COMP:9684"/>
        <dbReference type="ChEBI" id="CHEBI:15377"/>
        <dbReference type="ChEBI" id="CHEBI:15378"/>
        <dbReference type="ChEBI" id="CHEBI:29985"/>
        <dbReference type="ChEBI" id="CHEBI:30616"/>
        <dbReference type="ChEBI" id="CHEBI:43474"/>
        <dbReference type="ChEBI" id="CHEBI:58359"/>
        <dbReference type="ChEBI" id="CHEBI:78520"/>
        <dbReference type="ChEBI" id="CHEBI:78521"/>
        <dbReference type="ChEBI" id="CHEBI:456216"/>
    </reaction>
</comment>
<proteinExistence type="inferred from homology"/>
<dbReference type="GO" id="GO:0050567">
    <property type="term" value="F:glutaminyl-tRNA synthase (glutamine-hydrolyzing) activity"/>
    <property type="evidence" value="ECO:0007669"/>
    <property type="project" value="UniProtKB-UniRule"/>
</dbReference>
<dbReference type="HAMAP" id="MF_00122">
    <property type="entry name" value="GatC"/>
    <property type="match status" value="1"/>
</dbReference>
<keyword evidence="1 2" id="KW-0436">Ligase</keyword>
<organism evidence="2">
    <name type="scientific">Cupriavidus pinatubonensis (strain JMP 134 / LMG 1197)</name>
    <name type="common">Cupriavidus necator (strain JMP 134)</name>
    <dbReference type="NCBI Taxonomy" id="264198"/>
    <lineage>
        <taxon>Bacteria</taxon>
        <taxon>Pseudomonadati</taxon>
        <taxon>Pseudomonadota</taxon>
        <taxon>Betaproteobacteria</taxon>
        <taxon>Burkholderiales</taxon>
        <taxon>Burkholderiaceae</taxon>
        <taxon>Cupriavidus</taxon>
    </lineage>
</organism>
<comment type="function">
    <text evidence="1">Allows the formation of correctly charged Asn-tRNA(Asn) or Gln-tRNA(Gln) through the transamidation of misacylated Asp-tRNA(Asn) or Glu-tRNA(Gln) in organisms which lack either or both of asparaginyl-tRNA or glutaminyl-tRNA synthetases. The reaction takes place in the presence of glutamine and ATP through an activated phospho-Asp-tRNA(Asn) or phospho-Glu-tRNA(Gln).</text>
</comment>
<dbReference type="InterPro" id="IPR003837">
    <property type="entry name" value="GatC"/>
</dbReference>
<gene>
    <name evidence="1" type="primary">gatC</name>
    <name evidence="2" type="ordered locus">Reut_A0075</name>
</gene>
<dbReference type="GO" id="GO:0006450">
    <property type="term" value="P:regulation of translational fidelity"/>
    <property type="evidence" value="ECO:0007669"/>
    <property type="project" value="InterPro"/>
</dbReference>
<protein>
    <recommendedName>
        <fullName evidence="1">Aspartyl/glutamyl-tRNA(Asn/Gln) amidotransferase subunit C</fullName>
        <shortName evidence="1">Asp/Glu-ADT subunit C</shortName>
        <ecNumber evidence="1">6.3.5.-</ecNumber>
    </recommendedName>
</protein>
<dbReference type="GO" id="GO:0050566">
    <property type="term" value="F:asparaginyl-tRNA synthase (glutamine-hydrolyzing) activity"/>
    <property type="evidence" value="ECO:0007669"/>
    <property type="project" value="RHEA"/>
</dbReference>
<evidence type="ECO:0000256" key="1">
    <source>
        <dbReference type="HAMAP-Rule" id="MF_00122"/>
    </source>
</evidence>
<reference evidence="2" key="1">
    <citation type="submission" date="2005-08" db="EMBL/GenBank/DDBJ databases">
        <title>Complete sequence of Chromosome1 of Ralstonia eutropha JMP134.</title>
        <authorList>
            <person name="Copeland A."/>
            <person name="Lucas S."/>
            <person name="Lapidus A."/>
            <person name="Barry K."/>
            <person name="Detter J.C."/>
            <person name="Glavina T."/>
            <person name="Hammon N."/>
            <person name="Israni S."/>
            <person name="Pitluck S."/>
            <person name="Goltsman E."/>
            <person name="Martinez M."/>
            <person name="Schmutz J."/>
            <person name="Larimer F."/>
            <person name="Land M."/>
            <person name="Lykidis A."/>
            <person name="Richardson P."/>
        </authorList>
    </citation>
    <scope>NUCLEOTIDE SEQUENCE</scope>
    <source>
        <strain evidence="2">JMP134</strain>
    </source>
</reference>
<comment type="similarity">
    <text evidence="1">Belongs to the GatC family.</text>
</comment>
<keyword evidence="1" id="KW-0547">Nucleotide-binding</keyword>
<dbReference type="STRING" id="264198.Reut_A0075"/>
<dbReference type="HOGENOM" id="CLU_105899_2_2_4"/>
<dbReference type="Pfam" id="PF02686">
    <property type="entry name" value="GatC"/>
    <property type="match status" value="1"/>
</dbReference>
<dbReference type="EMBL" id="CP000090">
    <property type="protein sequence ID" value="AAZ59457.1"/>
    <property type="molecule type" value="Genomic_DNA"/>
</dbReference>
<dbReference type="GO" id="GO:0005524">
    <property type="term" value="F:ATP binding"/>
    <property type="evidence" value="ECO:0007669"/>
    <property type="project" value="UniProtKB-KW"/>
</dbReference>
<dbReference type="PANTHER" id="PTHR15004">
    <property type="entry name" value="GLUTAMYL-TRNA(GLN) AMIDOTRANSFERASE SUBUNIT C, MITOCHONDRIAL"/>
    <property type="match status" value="1"/>
</dbReference>
<comment type="subunit">
    <text evidence="1">Heterotrimer of A, B and C subunits.</text>
</comment>
<evidence type="ECO:0000313" key="2">
    <source>
        <dbReference type="EMBL" id="AAZ59457.1"/>
    </source>
</evidence>
<dbReference type="SUPFAM" id="SSF141000">
    <property type="entry name" value="Glu-tRNAGln amidotransferase C subunit"/>
    <property type="match status" value="1"/>
</dbReference>
<sequence>MHPTRTHYAMALDLSDVKRIAHLARIETSDEEASQTLAQLNNFFSLVEQMQAVDTTGIEPLAHPLATVRDMVQRLRDDAVTESDHREDYQRPAPATQNGLYLVPKVIE</sequence>
<name>Q477H6_CUPPJ</name>
<dbReference type="PANTHER" id="PTHR15004:SF0">
    <property type="entry name" value="GLUTAMYL-TRNA(GLN) AMIDOTRANSFERASE SUBUNIT C, MITOCHONDRIAL"/>
    <property type="match status" value="1"/>
</dbReference>
<keyword evidence="1" id="KW-0648">Protein biosynthesis</keyword>
<dbReference type="NCBIfam" id="TIGR00135">
    <property type="entry name" value="gatC"/>
    <property type="match status" value="1"/>
</dbReference>
<dbReference type="EC" id="6.3.5.-" evidence="1"/>
<dbReference type="KEGG" id="reu:Reut_A0075"/>
<dbReference type="GO" id="GO:0070681">
    <property type="term" value="P:glutaminyl-tRNAGln biosynthesis via transamidation"/>
    <property type="evidence" value="ECO:0007669"/>
    <property type="project" value="TreeGrafter"/>
</dbReference>
<keyword evidence="2" id="KW-0808">Transferase</keyword>
<dbReference type="InterPro" id="IPR036113">
    <property type="entry name" value="Asp/Glu-ADT_sf_sub_c"/>
</dbReference>
<comment type="catalytic activity">
    <reaction evidence="1">
        <text>L-aspartyl-tRNA(Asn) + L-glutamine + ATP + H2O = L-asparaginyl-tRNA(Asn) + L-glutamate + ADP + phosphate + 2 H(+)</text>
        <dbReference type="Rhea" id="RHEA:14513"/>
        <dbReference type="Rhea" id="RHEA-COMP:9674"/>
        <dbReference type="Rhea" id="RHEA-COMP:9677"/>
        <dbReference type="ChEBI" id="CHEBI:15377"/>
        <dbReference type="ChEBI" id="CHEBI:15378"/>
        <dbReference type="ChEBI" id="CHEBI:29985"/>
        <dbReference type="ChEBI" id="CHEBI:30616"/>
        <dbReference type="ChEBI" id="CHEBI:43474"/>
        <dbReference type="ChEBI" id="CHEBI:58359"/>
        <dbReference type="ChEBI" id="CHEBI:78515"/>
        <dbReference type="ChEBI" id="CHEBI:78516"/>
        <dbReference type="ChEBI" id="CHEBI:456216"/>
    </reaction>
</comment>
<accession>Q477H6</accession>
<dbReference type="eggNOG" id="COG0721">
    <property type="taxonomic scope" value="Bacteria"/>
</dbReference>
<dbReference type="AlphaFoldDB" id="Q477H6"/>
<dbReference type="GO" id="GO:0016740">
    <property type="term" value="F:transferase activity"/>
    <property type="evidence" value="ECO:0007669"/>
    <property type="project" value="UniProtKB-KW"/>
</dbReference>
<dbReference type="GO" id="GO:0006412">
    <property type="term" value="P:translation"/>
    <property type="evidence" value="ECO:0007669"/>
    <property type="project" value="UniProtKB-UniRule"/>
</dbReference>
<dbReference type="Gene3D" id="1.10.20.60">
    <property type="entry name" value="Glu-tRNAGln amidotransferase C subunit, N-terminal domain"/>
    <property type="match status" value="1"/>
</dbReference>